<keyword evidence="3" id="KW-1185">Reference proteome</keyword>
<name>A0AAV2REB7_MEGNR</name>
<gene>
    <name evidence="2" type="ORF">MNOR_LOCUS22995</name>
</gene>
<organism evidence="2 3">
    <name type="scientific">Meganyctiphanes norvegica</name>
    <name type="common">Northern krill</name>
    <name type="synonym">Thysanopoda norvegica</name>
    <dbReference type="NCBI Taxonomy" id="48144"/>
    <lineage>
        <taxon>Eukaryota</taxon>
        <taxon>Metazoa</taxon>
        <taxon>Ecdysozoa</taxon>
        <taxon>Arthropoda</taxon>
        <taxon>Crustacea</taxon>
        <taxon>Multicrustacea</taxon>
        <taxon>Malacostraca</taxon>
        <taxon>Eumalacostraca</taxon>
        <taxon>Eucarida</taxon>
        <taxon>Euphausiacea</taxon>
        <taxon>Euphausiidae</taxon>
        <taxon>Meganyctiphanes</taxon>
    </lineage>
</organism>
<keyword evidence="1" id="KW-0732">Signal</keyword>
<feature type="signal peptide" evidence="1">
    <location>
        <begin position="1"/>
        <end position="16"/>
    </location>
</feature>
<evidence type="ECO:0000256" key="1">
    <source>
        <dbReference type="SAM" id="SignalP"/>
    </source>
</evidence>
<dbReference type="Proteomes" id="UP001497623">
    <property type="component" value="Unassembled WGS sequence"/>
</dbReference>
<sequence>MWALTVFSCVLVAVVAQQHPAHVNFDPNTHISQLHETFLANFPTPEPPHRKMPLVPIVRAPVTARPVQQGGLLAGHLAGHQAPQQVPHRFNEPITKWEGPFAHEFGAGVKGPVQHTQFTPEVLAAQKFLAQAHFTHLKQKATQL</sequence>
<reference evidence="2 3" key="1">
    <citation type="submission" date="2024-05" db="EMBL/GenBank/DDBJ databases">
        <authorList>
            <person name="Wallberg A."/>
        </authorList>
    </citation>
    <scope>NUCLEOTIDE SEQUENCE [LARGE SCALE GENOMIC DNA]</scope>
</reference>
<feature type="chain" id="PRO_5043864481" evidence="1">
    <location>
        <begin position="17"/>
        <end position="144"/>
    </location>
</feature>
<accession>A0AAV2REB7</accession>
<comment type="caution">
    <text evidence="2">The sequence shown here is derived from an EMBL/GenBank/DDBJ whole genome shotgun (WGS) entry which is preliminary data.</text>
</comment>
<proteinExistence type="predicted"/>
<dbReference type="AlphaFoldDB" id="A0AAV2REB7"/>
<evidence type="ECO:0000313" key="2">
    <source>
        <dbReference type="EMBL" id="CAL4122273.1"/>
    </source>
</evidence>
<protein>
    <submittedName>
        <fullName evidence="2">Uncharacterized protein</fullName>
    </submittedName>
</protein>
<evidence type="ECO:0000313" key="3">
    <source>
        <dbReference type="Proteomes" id="UP001497623"/>
    </source>
</evidence>
<dbReference type="EMBL" id="CAXKWB010019808">
    <property type="protein sequence ID" value="CAL4122273.1"/>
    <property type="molecule type" value="Genomic_DNA"/>
</dbReference>